<evidence type="ECO:0000313" key="4">
    <source>
        <dbReference type="Proteomes" id="UP001430919"/>
    </source>
</evidence>
<evidence type="ECO:0000256" key="1">
    <source>
        <dbReference type="ARBA" id="ARBA00022801"/>
    </source>
</evidence>
<protein>
    <submittedName>
        <fullName evidence="3">Alpha/beta hydrolase</fullName>
    </submittedName>
</protein>
<dbReference type="InterPro" id="IPR049492">
    <property type="entry name" value="BD-FAE-like_dom"/>
</dbReference>
<evidence type="ECO:0000259" key="2">
    <source>
        <dbReference type="Pfam" id="PF20434"/>
    </source>
</evidence>
<dbReference type="PANTHER" id="PTHR48081:SF6">
    <property type="entry name" value="PEPTIDASE S9 PROLYL OLIGOPEPTIDASE CATALYTIC DOMAIN-CONTAINING PROTEIN"/>
    <property type="match status" value="1"/>
</dbReference>
<dbReference type="InterPro" id="IPR050300">
    <property type="entry name" value="GDXG_lipolytic_enzyme"/>
</dbReference>
<dbReference type="RefSeq" id="WP_229986868.1">
    <property type="nucleotide sequence ID" value="NZ_JAJJMO010000001.1"/>
</dbReference>
<dbReference type="InterPro" id="IPR029058">
    <property type="entry name" value="AB_hydrolase_fold"/>
</dbReference>
<evidence type="ECO:0000313" key="3">
    <source>
        <dbReference type="EMBL" id="MCC9070116.1"/>
    </source>
</evidence>
<dbReference type="Gene3D" id="3.40.50.1820">
    <property type="entry name" value="alpha/beta hydrolase"/>
    <property type="match status" value="1"/>
</dbReference>
<dbReference type="Pfam" id="PF20434">
    <property type="entry name" value="BD-FAE"/>
    <property type="match status" value="1"/>
</dbReference>
<dbReference type="EMBL" id="JAJJMO010000001">
    <property type="protein sequence ID" value="MCC9070116.1"/>
    <property type="molecule type" value="Genomic_DNA"/>
</dbReference>
<dbReference type="PANTHER" id="PTHR48081">
    <property type="entry name" value="AB HYDROLASE SUPERFAMILY PROTEIN C4A8.06C"/>
    <property type="match status" value="1"/>
</dbReference>
<dbReference type="GO" id="GO:0016787">
    <property type="term" value="F:hydrolase activity"/>
    <property type="evidence" value="ECO:0007669"/>
    <property type="project" value="UniProtKB-KW"/>
</dbReference>
<feature type="domain" description="BD-FAE-like" evidence="2">
    <location>
        <begin position="42"/>
        <end position="227"/>
    </location>
</feature>
<proteinExistence type="predicted"/>
<gene>
    <name evidence="3" type="ORF">LNQ49_00660</name>
</gene>
<dbReference type="SUPFAM" id="SSF53474">
    <property type="entry name" value="alpha/beta-Hydrolases"/>
    <property type="match status" value="1"/>
</dbReference>
<keyword evidence="1 3" id="KW-0378">Hydrolase</keyword>
<reference evidence="3" key="1">
    <citation type="submission" date="2021-11" db="EMBL/GenBank/DDBJ databases">
        <title>Description of novel Flavobacterium species.</title>
        <authorList>
            <person name="Saticioglu I.B."/>
            <person name="Ay H."/>
            <person name="Altun S."/>
            <person name="Duman M."/>
        </authorList>
    </citation>
    <scope>NUCLEOTIDE SEQUENCE</scope>
    <source>
        <strain evidence="3">F-65</strain>
    </source>
</reference>
<accession>A0ABS8MMW5</accession>
<comment type="caution">
    <text evidence="3">The sequence shown here is derived from an EMBL/GenBank/DDBJ whole genome shotgun (WGS) entry which is preliminary data.</text>
</comment>
<organism evidence="3 4">
    <name type="scientific">Flavobacterium pisciphilum</name>
    <dbReference type="NCBI Taxonomy" id="2893755"/>
    <lineage>
        <taxon>Bacteria</taxon>
        <taxon>Pseudomonadati</taxon>
        <taxon>Bacteroidota</taxon>
        <taxon>Flavobacteriia</taxon>
        <taxon>Flavobacteriales</taxon>
        <taxon>Flavobacteriaceae</taxon>
        <taxon>Flavobacterium</taxon>
    </lineage>
</organism>
<sequence length="280" mass="30641">MKNIEKINLWNGNMPTANGLSGEEILTPNEIIKISNISEAELTIYRPETEINTGIATIICPGGGYAGLAINTGYDFAAWLASIGITGIVLKYRLPNGNKEVPLDDVQKAISYVRKNALELGIDKNKIGVTGFSAGGHLAGLASTLFLEEKENNRPDFSILFYPLITMGENTHNDSNKNLLGSNPSASDIERYSCDKQVCANTPPALIFASDDDNVVAPINSIMYYKSLKKHGVNASLYVFPQGDHGWGLNGVDMFGKDFKYTDEVKALIKKWINELFPFV</sequence>
<dbReference type="Proteomes" id="UP001430919">
    <property type="component" value="Unassembled WGS sequence"/>
</dbReference>
<keyword evidence="4" id="KW-1185">Reference proteome</keyword>
<name>A0ABS8MMW5_9FLAO</name>